<evidence type="ECO:0000313" key="1">
    <source>
        <dbReference type="EMBL" id="EIE86849.1"/>
    </source>
</evidence>
<dbReference type="InParanoid" id="I1CEG9"/>
<dbReference type="AlphaFoldDB" id="I1CEG9"/>
<accession>I1CEG9</accession>
<protein>
    <submittedName>
        <fullName evidence="1">Uncharacterized protein</fullName>
    </submittedName>
</protein>
<dbReference type="RefSeq" id="XP_067522245.1">
    <property type="nucleotide sequence ID" value="XM_067666144.1"/>
</dbReference>
<reference evidence="1 2" key="1">
    <citation type="journal article" date="2009" name="PLoS Genet.">
        <title>Genomic analysis of the basal lineage fungus Rhizopus oryzae reveals a whole-genome duplication.</title>
        <authorList>
            <person name="Ma L.-J."/>
            <person name="Ibrahim A.S."/>
            <person name="Skory C."/>
            <person name="Grabherr M.G."/>
            <person name="Burger G."/>
            <person name="Butler M."/>
            <person name="Elias M."/>
            <person name="Idnurm A."/>
            <person name="Lang B.F."/>
            <person name="Sone T."/>
            <person name="Abe A."/>
            <person name="Calvo S.E."/>
            <person name="Corrochano L.M."/>
            <person name="Engels R."/>
            <person name="Fu J."/>
            <person name="Hansberg W."/>
            <person name="Kim J.-M."/>
            <person name="Kodira C.D."/>
            <person name="Koehrsen M.J."/>
            <person name="Liu B."/>
            <person name="Miranda-Saavedra D."/>
            <person name="O'Leary S."/>
            <person name="Ortiz-Castellanos L."/>
            <person name="Poulter R."/>
            <person name="Rodriguez-Romero J."/>
            <person name="Ruiz-Herrera J."/>
            <person name="Shen Y.-Q."/>
            <person name="Zeng Q."/>
            <person name="Galagan J."/>
            <person name="Birren B.W."/>
            <person name="Cuomo C.A."/>
            <person name="Wickes B.L."/>
        </authorList>
    </citation>
    <scope>NUCLEOTIDE SEQUENCE [LARGE SCALE GENOMIC DNA]</scope>
    <source>
        <strain evidence="2">RA 99-880 / ATCC MYA-4621 / FGSC 9543 / NRRL 43880</strain>
    </source>
</reference>
<keyword evidence="2" id="KW-1185">Reference proteome</keyword>
<dbReference type="EMBL" id="CH476740">
    <property type="protein sequence ID" value="EIE86849.1"/>
    <property type="molecule type" value="Genomic_DNA"/>
</dbReference>
<gene>
    <name evidence="1" type="ORF">RO3G_11560</name>
</gene>
<dbReference type="VEuPathDB" id="FungiDB:RO3G_11560"/>
<proteinExistence type="predicted"/>
<organism evidence="1 2">
    <name type="scientific">Rhizopus delemar (strain RA 99-880 / ATCC MYA-4621 / FGSC 9543 / NRRL 43880)</name>
    <name type="common">Mucormycosis agent</name>
    <name type="synonym">Rhizopus arrhizus var. delemar</name>
    <dbReference type="NCBI Taxonomy" id="246409"/>
    <lineage>
        <taxon>Eukaryota</taxon>
        <taxon>Fungi</taxon>
        <taxon>Fungi incertae sedis</taxon>
        <taxon>Mucoromycota</taxon>
        <taxon>Mucoromycotina</taxon>
        <taxon>Mucoromycetes</taxon>
        <taxon>Mucorales</taxon>
        <taxon>Mucorineae</taxon>
        <taxon>Rhizopodaceae</taxon>
        <taxon>Rhizopus</taxon>
    </lineage>
</organism>
<name>I1CEG9_RHIO9</name>
<dbReference type="GeneID" id="93618525"/>
<sequence length="57" mass="6579">MCVEFKLDEATMKIDQMKSLVLLKEDDKGNIHDEIGAETMKFVDEKPHPYALKQLVN</sequence>
<dbReference type="Proteomes" id="UP000009138">
    <property type="component" value="Unassembled WGS sequence"/>
</dbReference>
<evidence type="ECO:0000313" key="2">
    <source>
        <dbReference type="Proteomes" id="UP000009138"/>
    </source>
</evidence>